<dbReference type="Proteomes" id="UP000467840">
    <property type="component" value="Chromosome 10"/>
</dbReference>
<evidence type="ECO:0000313" key="1">
    <source>
        <dbReference type="EMBL" id="KAF2318691.1"/>
    </source>
</evidence>
<gene>
    <name evidence="1" type="ORF">GH714_010124</name>
</gene>
<dbReference type="EMBL" id="JAAGAX010000003">
    <property type="protein sequence ID" value="KAF2318691.1"/>
    <property type="molecule type" value="Genomic_DNA"/>
</dbReference>
<reference evidence="1 2" key="1">
    <citation type="journal article" date="2020" name="Mol. Plant">
        <title>The Chromosome-Based Rubber Tree Genome Provides New Insights into Spurge Genome Evolution and Rubber Biosynthesis.</title>
        <authorList>
            <person name="Liu J."/>
            <person name="Shi C."/>
            <person name="Shi C.C."/>
            <person name="Li W."/>
            <person name="Zhang Q.J."/>
            <person name="Zhang Y."/>
            <person name="Li K."/>
            <person name="Lu H.F."/>
            <person name="Shi C."/>
            <person name="Zhu S.T."/>
            <person name="Xiao Z.Y."/>
            <person name="Nan H."/>
            <person name="Yue Y."/>
            <person name="Zhu X.G."/>
            <person name="Wu Y."/>
            <person name="Hong X.N."/>
            <person name="Fan G.Y."/>
            <person name="Tong Y."/>
            <person name="Zhang D."/>
            <person name="Mao C.L."/>
            <person name="Liu Y.L."/>
            <person name="Hao S.J."/>
            <person name="Liu W.Q."/>
            <person name="Lv M.Q."/>
            <person name="Zhang H.B."/>
            <person name="Liu Y."/>
            <person name="Hu-Tang G.R."/>
            <person name="Wang J.P."/>
            <person name="Wang J.H."/>
            <person name="Sun Y.H."/>
            <person name="Ni S.B."/>
            <person name="Chen W.B."/>
            <person name="Zhang X.C."/>
            <person name="Jiao Y.N."/>
            <person name="Eichler E.E."/>
            <person name="Li G.H."/>
            <person name="Liu X."/>
            <person name="Gao L.Z."/>
        </authorList>
    </citation>
    <scope>NUCLEOTIDE SEQUENCE [LARGE SCALE GENOMIC DNA]</scope>
    <source>
        <strain evidence="2">cv. GT1</strain>
        <tissue evidence="1">Leaf</tissue>
    </source>
</reference>
<protein>
    <submittedName>
        <fullName evidence="1">Uncharacterized protein</fullName>
    </submittedName>
</protein>
<name>A0A6A6MY20_HEVBR</name>
<comment type="caution">
    <text evidence="1">The sequence shown here is derived from an EMBL/GenBank/DDBJ whole genome shotgun (WGS) entry which is preliminary data.</text>
</comment>
<proteinExistence type="predicted"/>
<evidence type="ECO:0000313" key="2">
    <source>
        <dbReference type="Proteomes" id="UP000467840"/>
    </source>
</evidence>
<sequence length="66" mass="7358">MIVGSLAAAAHGTALVVYLHYFAKIVQVMGIPPDRPEDRFDRFKDVRATDVNLKKDTLKPTNKFGL</sequence>
<accession>A0A6A6MY20</accession>
<organism evidence="1 2">
    <name type="scientific">Hevea brasiliensis</name>
    <name type="common">Para rubber tree</name>
    <name type="synonym">Siphonia brasiliensis</name>
    <dbReference type="NCBI Taxonomy" id="3981"/>
    <lineage>
        <taxon>Eukaryota</taxon>
        <taxon>Viridiplantae</taxon>
        <taxon>Streptophyta</taxon>
        <taxon>Embryophyta</taxon>
        <taxon>Tracheophyta</taxon>
        <taxon>Spermatophyta</taxon>
        <taxon>Magnoliopsida</taxon>
        <taxon>eudicotyledons</taxon>
        <taxon>Gunneridae</taxon>
        <taxon>Pentapetalae</taxon>
        <taxon>rosids</taxon>
        <taxon>fabids</taxon>
        <taxon>Malpighiales</taxon>
        <taxon>Euphorbiaceae</taxon>
        <taxon>Crotonoideae</taxon>
        <taxon>Micrandreae</taxon>
        <taxon>Hevea</taxon>
    </lineage>
</organism>
<keyword evidence="2" id="KW-1185">Reference proteome</keyword>
<dbReference type="AlphaFoldDB" id="A0A6A6MY20"/>